<organism evidence="6 7">
    <name type="scientific">Paenibacillus amylolyticus</name>
    <dbReference type="NCBI Taxonomy" id="1451"/>
    <lineage>
        <taxon>Bacteria</taxon>
        <taxon>Bacillati</taxon>
        <taxon>Bacillota</taxon>
        <taxon>Bacilli</taxon>
        <taxon>Bacillales</taxon>
        <taxon>Paenibacillaceae</taxon>
        <taxon>Paenibacillus</taxon>
    </lineage>
</organism>
<dbReference type="AlphaFoldDB" id="A0A5M9WT39"/>
<evidence type="ECO:0000256" key="4">
    <source>
        <dbReference type="ARBA" id="ARBA00022840"/>
    </source>
</evidence>
<dbReference type="GO" id="GO:0005524">
    <property type="term" value="F:ATP binding"/>
    <property type="evidence" value="ECO:0007669"/>
    <property type="project" value="UniProtKB-KW"/>
</dbReference>
<dbReference type="GO" id="GO:0016301">
    <property type="term" value="F:kinase activity"/>
    <property type="evidence" value="ECO:0007669"/>
    <property type="project" value="UniProtKB-KW"/>
</dbReference>
<dbReference type="Gene3D" id="3.30.230.10">
    <property type="match status" value="1"/>
</dbReference>
<dbReference type="Pfam" id="PF00288">
    <property type="entry name" value="GHMP_kinases_N"/>
    <property type="match status" value="1"/>
</dbReference>
<dbReference type="InterPro" id="IPR014721">
    <property type="entry name" value="Ribsml_uS5_D2-typ_fold_subgr"/>
</dbReference>
<gene>
    <name evidence="6" type="ORF">EC604_13050</name>
</gene>
<accession>A0A5M9WT39</accession>
<keyword evidence="4" id="KW-0067">ATP-binding</keyword>
<reference evidence="6 7" key="1">
    <citation type="journal article" date="2019" name="J. Ind. Microbiol. Biotechnol.">
        <title>Paenibacillus amylolyticus 27C64 has a diverse set of carbohydrate-active enzymes and complete pectin deconstruction system.</title>
        <authorList>
            <person name="Keggi C."/>
            <person name="Doran-Peterson J."/>
        </authorList>
    </citation>
    <scope>NUCLEOTIDE SEQUENCE [LARGE SCALE GENOMIC DNA]</scope>
    <source>
        <strain evidence="6 7">27C64</strain>
    </source>
</reference>
<evidence type="ECO:0000313" key="7">
    <source>
        <dbReference type="Proteomes" id="UP000323664"/>
    </source>
</evidence>
<evidence type="ECO:0000256" key="1">
    <source>
        <dbReference type="ARBA" id="ARBA00022679"/>
    </source>
</evidence>
<dbReference type="EMBL" id="RIAS01000006">
    <property type="protein sequence ID" value="KAA8784775.1"/>
    <property type="molecule type" value="Genomic_DNA"/>
</dbReference>
<evidence type="ECO:0000313" key="6">
    <source>
        <dbReference type="EMBL" id="KAA8784775.1"/>
    </source>
</evidence>
<dbReference type="PANTHER" id="PTHR43527">
    <property type="entry name" value="4-DIPHOSPHOCYTIDYL-2-C-METHYL-D-ERYTHRITOL KINASE, CHLOROPLASTIC"/>
    <property type="match status" value="1"/>
</dbReference>
<dbReference type="OrthoDB" id="4548147at2"/>
<protein>
    <submittedName>
        <fullName evidence="6">Kinase</fullName>
    </submittedName>
</protein>
<comment type="caution">
    <text evidence="6">The sequence shown here is derived from an EMBL/GenBank/DDBJ whole genome shotgun (WGS) entry which is preliminary data.</text>
</comment>
<keyword evidence="2" id="KW-0547">Nucleotide-binding</keyword>
<keyword evidence="3 6" id="KW-0418">Kinase</keyword>
<keyword evidence="1" id="KW-0808">Transferase</keyword>
<dbReference type="SUPFAM" id="SSF54211">
    <property type="entry name" value="Ribosomal protein S5 domain 2-like"/>
    <property type="match status" value="1"/>
</dbReference>
<evidence type="ECO:0000256" key="2">
    <source>
        <dbReference type="ARBA" id="ARBA00022741"/>
    </source>
</evidence>
<dbReference type="PANTHER" id="PTHR43527:SF1">
    <property type="entry name" value="L-THREONINE KINASE"/>
    <property type="match status" value="1"/>
</dbReference>
<dbReference type="InterPro" id="IPR006204">
    <property type="entry name" value="GHMP_kinase_N_dom"/>
</dbReference>
<name>A0A5M9WT39_PAEAM</name>
<proteinExistence type="predicted"/>
<dbReference type="Proteomes" id="UP000323664">
    <property type="component" value="Unassembled WGS sequence"/>
</dbReference>
<dbReference type="PIRSF" id="PIRSF033887">
    <property type="entry name" value="PduX"/>
    <property type="match status" value="1"/>
</dbReference>
<dbReference type="InterPro" id="IPR020568">
    <property type="entry name" value="Ribosomal_Su5_D2-typ_SF"/>
</dbReference>
<feature type="domain" description="GHMP kinase N-terminal" evidence="5">
    <location>
        <begin position="93"/>
        <end position="148"/>
    </location>
</feature>
<dbReference type="InterPro" id="IPR012363">
    <property type="entry name" value="PduX"/>
</dbReference>
<evidence type="ECO:0000256" key="3">
    <source>
        <dbReference type="ARBA" id="ARBA00022777"/>
    </source>
</evidence>
<evidence type="ECO:0000259" key="5">
    <source>
        <dbReference type="Pfam" id="PF00288"/>
    </source>
</evidence>
<sequence>MNTLQRVGGRLLISDLKNNVISKEKIGIGMAYGTFGELLQGMTVESNQDFLVTFPIQNFTKVVFCPDSTPRLKVIPEFKQKSARLATEILNIFKLPPGGTICIESDLPVGKGLASSSADLVATARSIESYYGITIPLQLLQKVMKDIEPSDGVMYPEVVAFYHREVELFEKLGVLPKLTVLAIDEGGEIDTIQYNRNKKEFTIEERTQYTDLMMQLKFAFCNQDVHSIGQVATRSALLNQERLAKQSISHLLEISNNYNALGVIIAHSGTYIGILLSDDETDYKDKLEAIHVDLRNVYGEVKIFHSVSTISNAMDK</sequence>